<accession>A0A699X7A1</accession>
<dbReference type="EMBL" id="BKCJ011804876">
    <property type="protein sequence ID" value="GFD54350.1"/>
    <property type="molecule type" value="Genomic_DNA"/>
</dbReference>
<comment type="caution">
    <text evidence="1">The sequence shown here is derived from an EMBL/GenBank/DDBJ whole genome shotgun (WGS) entry which is preliminary data.</text>
</comment>
<evidence type="ECO:0000313" key="1">
    <source>
        <dbReference type="EMBL" id="GFD54350.1"/>
    </source>
</evidence>
<feature type="non-terminal residue" evidence="1">
    <location>
        <position position="1"/>
    </location>
</feature>
<name>A0A699X7A1_TANCI</name>
<protein>
    <submittedName>
        <fullName evidence="1">Uncharacterized protein</fullName>
    </submittedName>
</protein>
<sequence>TERCRIQVVAHLPRLLVCTVEVGVLDRVGEVDRVASDEVEGRVAIDLLPGQGKRLRTEAVLGRQAVGGVIDGPGTLTALIQCAVKVAVQQQRAVVRQY</sequence>
<organism evidence="1">
    <name type="scientific">Tanacetum cinerariifolium</name>
    <name type="common">Dalmatian daisy</name>
    <name type="synonym">Chrysanthemum cinerariifolium</name>
    <dbReference type="NCBI Taxonomy" id="118510"/>
    <lineage>
        <taxon>Eukaryota</taxon>
        <taxon>Viridiplantae</taxon>
        <taxon>Streptophyta</taxon>
        <taxon>Embryophyta</taxon>
        <taxon>Tracheophyta</taxon>
        <taxon>Spermatophyta</taxon>
        <taxon>Magnoliopsida</taxon>
        <taxon>eudicotyledons</taxon>
        <taxon>Gunneridae</taxon>
        <taxon>Pentapetalae</taxon>
        <taxon>asterids</taxon>
        <taxon>campanulids</taxon>
        <taxon>Asterales</taxon>
        <taxon>Asteraceae</taxon>
        <taxon>Asteroideae</taxon>
        <taxon>Anthemideae</taxon>
        <taxon>Anthemidinae</taxon>
        <taxon>Tanacetum</taxon>
    </lineage>
</organism>
<reference evidence="1" key="1">
    <citation type="journal article" date="2019" name="Sci. Rep.">
        <title>Draft genome of Tanacetum cinerariifolium, the natural source of mosquito coil.</title>
        <authorList>
            <person name="Yamashiro T."/>
            <person name="Shiraishi A."/>
            <person name="Satake H."/>
            <person name="Nakayama K."/>
        </authorList>
    </citation>
    <scope>NUCLEOTIDE SEQUENCE</scope>
</reference>
<gene>
    <name evidence="1" type="ORF">Tci_926319</name>
</gene>
<feature type="non-terminal residue" evidence="1">
    <location>
        <position position="98"/>
    </location>
</feature>
<proteinExistence type="predicted"/>
<dbReference type="AlphaFoldDB" id="A0A699X7A1"/>